<dbReference type="RefSeq" id="WP_106392516.1">
    <property type="nucleotide sequence ID" value="NZ_PVNK01000149.1"/>
</dbReference>
<evidence type="ECO:0000256" key="2">
    <source>
        <dbReference type="SAM" id="Phobius"/>
    </source>
</evidence>
<feature type="transmembrane region" description="Helical" evidence="2">
    <location>
        <begin position="51"/>
        <end position="75"/>
    </location>
</feature>
<gene>
    <name evidence="3" type="ORF">ENSA5_31500</name>
</gene>
<feature type="transmembrane region" description="Helical" evidence="2">
    <location>
        <begin position="12"/>
        <end position="31"/>
    </location>
</feature>
<keyword evidence="4" id="KW-1185">Reference proteome</keyword>
<dbReference type="EMBL" id="PVNK01000149">
    <property type="protein sequence ID" value="PRP97644.1"/>
    <property type="molecule type" value="Genomic_DNA"/>
</dbReference>
<protein>
    <submittedName>
        <fullName evidence="3">Uncharacterized protein</fullName>
    </submittedName>
</protein>
<name>A0A2S9XXS7_9BACT</name>
<evidence type="ECO:0000313" key="3">
    <source>
        <dbReference type="EMBL" id="PRP97644.1"/>
    </source>
</evidence>
<organism evidence="3 4">
    <name type="scientific">Enhygromyxa salina</name>
    <dbReference type="NCBI Taxonomy" id="215803"/>
    <lineage>
        <taxon>Bacteria</taxon>
        <taxon>Pseudomonadati</taxon>
        <taxon>Myxococcota</taxon>
        <taxon>Polyangia</taxon>
        <taxon>Nannocystales</taxon>
        <taxon>Nannocystaceae</taxon>
        <taxon>Enhygromyxa</taxon>
    </lineage>
</organism>
<dbReference type="OrthoDB" id="282116at2"/>
<proteinExistence type="predicted"/>
<accession>A0A2S9XXS7</accession>
<keyword evidence="2" id="KW-0472">Membrane</keyword>
<evidence type="ECO:0000313" key="4">
    <source>
        <dbReference type="Proteomes" id="UP000237968"/>
    </source>
</evidence>
<dbReference type="Proteomes" id="UP000237968">
    <property type="component" value="Unassembled WGS sequence"/>
</dbReference>
<keyword evidence="2" id="KW-0812">Transmembrane</keyword>
<keyword evidence="2" id="KW-1133">Transmembrane helix</keyword>
<evidence type="ECO:0000256" key="1">
    <source>
        <dbReference type="SAM" id="MobiDB-lite"/>
    </source>
</evidence>
<reference evidence="3 4" key="1">
    <citation type="submission" date="2018-03" db="EMBL/GenBank/DDBJ databases">
        <title>Draft Genome Sequences of the Obligatory Marine Myxobacteria Enhygromyxa salina SWB005.</title>
        <authorList>
            <person name="Poehlein A."/>
            <person name="Moghaddam J.A."/>
            <person name="Harms H."/>
            <person name="Alanjari M."/>
            <person name="Koenig G.M."/>
            <person name="Daniel R."/>
            <person name="Schaeberle T.F."/>
        </authorList>
    </citation>
    <scope>NUCLEOTIDE SEQUENCE [LARGE SCALE GENOMIC DNA]</scope>
    <source>
        <strain evidence="3 4">SWB005</strain>
    </source>
</reference>
<feature type="region of interest" description="Disordered" evidence="1">
    <location>
        <begin position="83"/>
        <end position="106"/>
    </location>
</feature>
<comment type="caution">
    <text evidence="3">The sequence shown here is derived from an EMBL/GenBank/DDBJ whole genome shotgun (WGS) entry which is preliminary data.</text>
</comment>
<sequence>MALDDPKTIRKLWLGFYAVLGLLLLLDPKLLELVHLREHDPHHAAKFIVDGWPVFYAVFGFATCWLMVMVSKLIIGKILMRPDTYYDHSPLDPTRDAKGRRLRDGR</sequence>
<feature type="compositionally biased region" description="Basic and acidic residues" evidence="1">
    <location>
        <begin position="84"/>
        <end position="106"/>
    </location>
</feature>
<dbReference type="AlphaFoldDB" id="A0A2S9XXS7"/>